<reference evidence="1" key="1">
    <citation type="submission" date="2018-02" db="EMBL/GenBank/DDBJ databases">
        <title>Rhizophora mucronata_Transcriptome.</title>
        <authorList>
            <person name="Meera S.P."/>
            <person name="Sreeshan A."/>
            <person name="Augustine A."/>
        </authorList>
    </citation>
    <scope>NUCLEOTIDE SEQUENCE</scope>
    <source>
        <tissue evidence="1">Leaf</tissue>
    </source>
</reference>
<organism evidence="1">
    <name type="scientific">Rhizophora mucronata</name>
    <name type="common">Asiatic mangrove</name>
    <dbReference type="NCBI Taxonomy" id="61149"/>
    <lineage>
        <taxon>Eukaryota</taxon>
        <taxon>Viridiplantae</taxon>
        <taxon>Streptophyta</taxon>
        <taxon>Embryophyta</taxon>
        <taxon>Tracheophyta</taxon>
        <taxon>Spermatophyta</taxon>
        <taxon>Magnoliopsida</taxon>
        <taxon>eudicotyledons</taxon>
        <taxon>Gunneridae</taxon>
        <taxon>Pentapetalae</taxon>
        <taxon>rosids</taxon>
        <taxon>fabids</taxon>
        <taxon>Malpighiales</taxon>
        <taxon>Rhizophoraceae</taxon>
        <taxon>Rhizophora</taxon>
    </lineage>
</organism>
<dbReference type="AlphaFoldDB" id="A0A2P2JMB1"/>
<name>A0A2P2JMB1_RHIMU</name>
<sequence>MDREIHNQIVAYGLKTQRSDNDSIFNCTENNNQCSISSSHSPEHQMRSLEARSSLNKVKMLLYM</sequence>
<proteinExistence type="predicted"/>
<dbReference type="EMBL" id="GGEC01014116">
    <property type="protein sequence ID" value="MBW94599.1"/>
    <property type="molecule type" value="Transcribed_RNA"/>
</dbReference>
<accession>A0A2P2JMB1</accession>
<evidence type="ECO:0000313" key="1">
    <source>
        <dbReference type="EMBL" id="MBW94599.1"/>
    </source>
</evidence>
<protein>
    <submittedName>
        <fullName evidence="1">Uncharacterized protein</fullName>
    </submittedName>
</protein>